<dbReference type="EMBL" id="ACLJ02000003">
    <property type="protein sequence ID" value="EFK54066.1"/>
    <property type="molecule type" value="Genomic_DNA"/>
</dbReference>
<reference evidence="2" key="1">
    <citation type="submission" date="2010-06" db="EMBL/GenBank/DDBJ databases">
        <authorList>
            <person name="Muzny D."/>
            <person name="Qin X."/>
            <person name="Buhay C."/>
            <person name="Dugan-Rocha S."/>
            <person name="Ding Y."/>
            <person name="Chen G."/>
            <person name="Hawes A."/>
            <person name="Holder M."/>
            <person name="Jhangiani S."/>
            <person name="Johnson A."/>
            <person name="Khan Z."/>
            <person name="Li Z."/>
            <person name="Liu W."/>
            <person name="Liu X."/>
            <person name="Perez L."/>
            <person name="Shen H."/>
            <person name="Wang Q."/>
            <person name="Watt J."/>
            <person name="Xi L."/>
            <person name="Xin Y."/>
            <person name="Zhou J."/>
            <person name="Deng J."/>
            <person name="Jiang H."/>
            <person name="Liu Y."/>
            <person name="Qu J."/>
            <person name="Song X.-Z."/>
            <person name="Zhang L."/>
            <person name="Villasana D."/>
            <person name="Johnson A."/>
            <person name="Liu J."/>
            <person name="Liyanage D."/>
            <person name="Lorensuhewa L."/>
            <person name="Robinson T."/>
            <person name="Song A."/>
            <person name="Song B.-B."/>
            <person name="Dinh H."/>
            <person name="Thornton R."/>
            <person name="Coyle M."/>
            <person name="Francisco L."/>
            <person name="Jackson L."/>
            <person name="Javaid M."/>
            <person name="Korchina V."/>
            <person name="Kovar C."/>
            <person name="Mata R."/>
            <person name="Mathew T."/>
            <person name="Ngo R."/>
            <person name="Nguyen L."/>
            <person name="Nguyen N."/>
            <person name="Okwuonu G."/>
            <person name="Ongeri F."/>
            <person name="Pham C."/>
            <person name="Simmons D."/>
            <person name="Wilczek-Boney K."/>
            <person name="Hale W."/>
            <person name="Jakkamsetti A."/>
            <person name="Pham P."/>
            <person name="Ruth R."/>
            <person name="San Lucas F."/>
            <person name="Warren J."/>
            <person name="Zhang J."/>
            <person name="Zhao Z."/>
            <person name="Zhou C."/>
            <person name="Zhu D."/>
            <person name="Lee S."/>
            <person name="Bess C."/>
            <person name="Blankenburg K."/>
            <person name="Forbes L."/>
            <person name="Fu Q."/>
            <person name="Gubbala S."/>
            <person name="Hirani K."/>
            <person name="Jayaseelan J.C."/>
            <person name="Lara F."/>
            <person name="Munidasa M."/>
            <person name="Palculict T."/>
            <person name="Patil S."/>
            <person name="Pu L.-L."/>
            <person name="Saada N."/>
            <person name="Tang L."/>
            <person name="Weissenberger G."/>
            <person name="Zhu Y."/>
            <person name="Hemphill L."/>
            <person name="Shang Y."/>
            <person name="Youmans B."/>
            <person name="Ayvaz T."/>
            <person name="Ross M."/>
            <person name="Santibanez J."/>
            <person name="Aqrawi P."/>
            <person name="Gross S."/>
            <person name="Joshi V."/>
            <person name="Fowler G."/>
            <person name="Nazareth L."/>
            <person name="Reid J."/>
            <person name="Worley K."/>
            <person name="Petrosino J."/>
            <person name="Highlander S."/>
            <person name="Gibbs R."/>
        </authorList>
    </citation>
    <scope>NUCLEOTIDE SEQUENCE [LARGE SCALE GENOMIC DNA]</scope>
    <source>
        <strain evidence="2">ATCC 33030</strain>
    </source>
</reference>
<evidence type="ECO:0000313" key="2">
    <source>
        <dbReference type="EMBL" id="EFK54066.1"/>
    </source>
</evidence>
<accession>D7WD35</accession>
<name>D7WD35_9CORY</name>
<dbReference type="AlphaFoldDB" id="D7WD35"/>
<protein>
    <submittedName>
        <fullName evidence="2">Uncharacterized protein</fullName>
    </submittedName>
</protein>
<feature type="region of interest" description="Disordered" evidence="1">
    <location>
        <begin position="1"/>
        <end position="26"/>
    </location>
</feature>
<dbReference type="HOGENOM" id="CLU_3024400_0_0_11"/>
<comment type="caution">
    <text evidence="2">The sequence shown here is derived from an EMBL/GenBank/DDBJ whole genome shotgun (WGS) entry which is preliminary data.</text>
</comment>
<dbReference type="Proteomes" id="UP000004208">
    <property type="component" value="Unassembled WGS sequence"/>
</dbReference>
<keyword evidence="3" id="KW-1185">Reference proteome</keyword>
<gene>
    <name evidence="2" type="ORF">HMPREF0291_11723</name>
</gene>
<sequence>MARTPPRARNTTGRFPEYRSRKPAGQKHRLWFISSSSLLVLPLARTSSPMRAFHP</sequence>
<dbReference type="STRING" id="585529.HMPREF0291_11723"/>
<evidence type="ECO:0000256" key="1">
    <source>
        <dbReference type="SAM" id="MobiDB-lite"/>
    </source>
</evidence>
<organism evidence="2 3">
    <name type="scientific">Corynebacterium genitalium ATCC 33030</name>
    <dbReference type="NCBI Taxonomy" id="585529"/>
    <lineage>
        <taxon>Bacteria</taxon>
        <taxon>Bacillati</taxon>
        <taxon>Actinomycetota</taxon>
        <taxon>Actinomycetes</taxon>
        <taxon>Mycobacteriales</taxon>
        <taxon>Corynebacteriaceae</taxon>
        <taxon>Corynebacterium</taxon>
    </lineage>
</organism>
<evidence type="ECO:0000313" key="3">
    <source>
        <dbReference type="Proteomes" id="UP000004208"/>
    </source>
</evidence>
<proteinExistence type="predicted"/>